<feature type="region of interest" description="Disordered" evidence="1">
    <location>
        <begin position="60"/>
        <end position="97"/>
    </location>
</feature>
<reference evidence="2 3" key="1">
    <citation type="submission" date="2020-08" db="EMBL/GenBank/DDBJ databases">
        <title>Sequencing the genomes of 1000 actinobacteria strains.</title>
        <authorList>
            <person name="Klenk H.-P."/>
        </authorList>
    </citation>
    <scope>NUCLEOTIDE SEQUENCE [LARGE SCALE GENOMIC DNA]</scope>
    <source>
        <strain evidence="2 3">DSM 45784</strain>
    </source>
</reference>
<protein>
    <submittedName>
        <fullName evidence="2">Uncharacterized protein</fullName>
    </submittedName>
</protein>
<sequence length="269" mass="28782">MRDVTQIVAQLREELAGELRERVRRRLREQPTDWLVDQLMAFVLPSEEVSYAIPRQVPRGPEADAHAATPLPEAHGCAPWNGESLDPVTSPEAEGDRPARIRRLGLDATSLPGFTARYRSLRREVLEAEGYLLGPPPRGGALISPAHRSPEAEALLREAKDVLHALLFRGPEDGVRLDRAVRVPLTLAVPPSKAHAVAALVGAAARAEGSTFHVEYGEVPGEPGRHADEADAADGAGTAGAVGLVGHALGAALRLINDLEINEPTLDGR</sequence>
<gene>
    <name evidence="2" type="ORF">BJ982_001395</name>
</gene>
<accession>A0A7W7GAC8</accession>
<dbReference type="RefSeq" id="WP_184877649.1">
    <property type="nucleotide sequence ID" value="NZ_BOOV01000010.1"/>
</dbReference>
<keyword evidence="3" id="KW-1185">Reference proteome</keyword>
<evidence type="ECO:0000313" key="3">
    <source>
        <dbReference type="Proteomes" id="UP000542210"/>
    </source>
</evidence>
<proteinExistence type="predicted"/>
<organism evidence="2 3">
    <name type="scientific">Sphaerisporangium siamense</name>
    <dbReference type="NCBI Taxonomy" id="795645"/>
    <lineage>
        <taxon>Bacteria</taxon>
        <taxon>Bacillati</taxon>
        <taxon>Actinomycetota</taxon>
        <taxon>Actinomycetes</taxon>
        <taxon>Streptosporangiales</taxon>
        <taxon>Streptosporangiaceae</taxon>
        <taxon>Sphaerisporangium</taxon>
    </lineage>
</organism>
<evidence type="ECO:0000313" key="2">
    <source>
        <dbReference type="EMBL" id="MBB4699851.1"/>
    </source>
</evidence>
<dbReference type="AlphaFoldDB" id="A0A7W7GAC8"/>
<dbReference type="EMBL" id="JACHND010000001">
    <property type="protein sequence ID" value="MBB4699851.1"/>
    <property type="molecule type" value="Genomic_DNA"/>
</dbReference>
<dbReference type="Proteomes" id="UP000542210">
    <property type="component" value="Unassembled WGS sequence"/>
</dbReference>
<name>A0A7W7GAC8_9ACTN</name>
<evidence type="ECO:0000256" key="1">
    <source>
        <dbReference type="SAM" id="MobiDB-lite"/>
    </source>
</evidence>
<comment type="caution">
    <text evidence="2">The sequence shown here is derived from an EMBL/GenBank/DDBJ whole genome shotgun (WGS) entry which is preliminary data.</text>
</comment>